<dbReference type="PANTHER" id="PTHR45138:SF9">
    <property type="entry name" value="DIGUANYLATE CYCLASE DGCM-RELATED"/>
    <property type="match status" value="1"/>
</dbReference>
<feature type="domain" description="CBS" evidence="4">
    <location>
        <begin position="78"/>
        <end position="138"/>
    </location>
</feature>
<evidence type="ECO:0000256" key="1">
    <source>
        <dbReference type="PROSITE-ProRule" id="PRU00703"/>
    </source>
</evidence>
<feature type="domain" description="GGDEF" evidence="3">
    <location>
        <begin position="521"/>
        <end position="658"/>
    </location>
</feature>
<dbReference type="InterPro" id="IPR029787">
    <property type="entry name" value="Nucleotide_cyclase"/>
</dbReference>
<dbReference type="EMBL" id="AP008231">
    <property type="protein sequence ID" value="BAD80187.1"/>
    <property type="molecule type" value="Genomic_DNA"/>
</dbReference>
<dbReference type="InterPro" id="IPR046342">
    <property type="entry name" value="CBS_dom_sf"/>
</dbReference>
<proteinExistence type="predicted"/>
<dbReference type="InterPro" id="IPR000160">
    <property type="entry name" value="GGDEF_dom"/>
</dbReference>
<name>A0A0H3K487_SYNP6</name>
<dbReference type="PANTHER" id="PTHR45138">
    <property type="entry name" value="REGULATORY COMPONENTS OF SENSORY TRANSDUCTION SYSTEM"/>
    <property type="match status" value="1"/>
</dbReference>
<dbReference type="SMART" id="SM00116">
    <property type="entry name" value="CBS"/>
    <property type="match status" value="4"/>
</dbReference>
<protein>
    <recommendedName>
        <fullName evidence="7">Diguanylate cyclase</fullName>
    </recommendedName>
</protein>
<dbReference type="NCBIfam" id="TIGR00254">
    <property type="entry name" value="GGDEF"/>
    <property type="match status" value="1"/>
</dbReference>
<dbReference type="SMART" id="SM00267">
    <property type="entry name" value="GGDEF"/>
    <property type="match status" value="1"/>
</dbReference>
<dbReference type="PROSITE" id="PS50046">
    <property type="entry name" value="PHYTOCHROME_2"/>
    <property type="match status" value="1"/>
</dbReference>
<dbReference type="Gene3D" id="3.10.580.10">
    <property type="entry name" value="CBS-domain"/>
    <property type="match status" value="2"/>
</dbReference>
<reference evidence="5 6" key="1">
    <citation type="journal article" date="2007" name="Photosyn. Res.">
        <title>Complete nucleotide sequence of the freshwater unicellular cyanobacterium Synechococcus elongatus PCC 6301 chromosome: gene content and organization.</title>
        <authorList>
            <person name="Sugita C."/>
            <person name="Ogata K."/>
            <person name="Shikata M."/>
            <person name="Jikuya H."/>
            <person name="Takano J."/>
            <person name="Furumichi M."/>
            <person name="Kanehisa M."/>
            <person name="Omata T."/>
            <person name="Sugiura M."/>
            <person name="Sugita M."/>
        </authorList>
    </citation>
    <scope>NUCLEOTIDE SEQUENCE [LARGE SCALE GENOMIC DNA]</scope>
    <source>
        <strain evidence="6">ATCC 27144 / PCC 6301 / SAUG 1402/1</strain>
    </source>
</reference>
<dbReference type="SMART" id="SM00065">
    <property type="entry name" value="GAF"/>
    <property type="match status" value="1"/>
</dbReference>
<organism evidence="5 6">
    <name type="scientific">Synechococcus sp. (strain ATCC 27144 / PCC 6301 / SAUG 1402/1)</name>
    <name type="common">Anacystis nidulans</name>
    <dbReference type="NCBI Taxonomy" id="269084"/>
    <lineage>
        <taxon>Bacteria</taxon>
        <taxon>Bacillati</taxon>
        <taxon>Cyanobacteriota</taxon>
        <taxon>Cyanophyceae</taxon>
        <taxon>Synechococcales</taxon>
        <taxon>Synechococcaceae</taxon>
        <taxon>Synechococcus</taxon>
    </lineage>
</organism>
<sequence length="664" mass="74396">MTKIPMFELEEAIDRQPLTVAPTLPVAQVLAVMERQHSSYVLLMESNQTLVGIFTERDLVRLTAIGITITSTPIEEVATSTVTTIQESDIYDVIRTLNLFRQYNVRHLPVVNATHQLIGIMTYEGIRRLLKPIDLLRLWRVSEVMVKSIICADRYQSALSLAELMSDRLISCVVITEKDPSGFPKPIGLVTERDILHLQVQGADLSQTIAADFMGSPPVFIQASDTLWQANQYMRARKIRRLLVVDERNIMVGLLTQTSLIHMIDPVEATLTIETLQQMVGERTVALDAANEKLERKALERKRAKAALQQQIYRERLVNRTAQRIRESLQLDEILVTTVSEVRQFLKAERVLIYRFQPNQQGAIAAESTDSNQTLIQGNAELEAILQEIDPTFYSCDRIHSIPDLQAQGLELTNATLLKRLQLRASLVAPIFAQEILWGLLIVGQNSQPRRWEKLEIDLLKQLATQVGIAIQQARLYAQLAAANQQLLRLAQSDGLTGLANRRHFDQCLDIEWQRAIREQHPLGLILIDIDCFKQFNDTYGHQAGDDCLKAVATALTQVIARPADLVARYGGEEFVVILPNTNEQGILQIAESMRSAVQQLKIPHRSSSVCSSVSLSLGAVTWVPTPHKSPEALIGAADQALYQAKELGRNRVCLGGVRLLETT</sequence>
<dbReference type="GO" id="GO:0005886">
    <property type="term" value="C:plasma membrane"/>
    <property type="evidence" value="ECO:0007669"/>
    <property type="project" value="TreeGrafter"/>
</dbReference>
<dbReference type="Proteomes" id="UP000001175">
    <property type="component" value="Chromosome"/>
</dbReference>
<dbReference type="PROSITE" id="PS50887">
    <property type="entry name" value="GGDEF"/>
    <property type="match status" value="1"/>
</dbReference>
<dbReference type="Pfam" id="PF00571">
    <property type="entry name" value="CBS"/>
    <property type="match status" value="4"/>
</dbReference>
<dbReference type="SUPFAM" id="SSF55073">
    <property type="entry name" value="Nucleotide cyclase"/>
    <property type="match status" value="1"/>
</dbReference>
<dbReference type="InterPro" id="IPR029016">
    <property type="entry name" value="GAF-like_dom_sf"/>
</dbReference>
<dbReference type="SUPFAM" id="SSF55781">
    <property type="entry name" value="GAF domain-like"/>
    <property type="match status" value="1"/>
</dbReference>
<dbReference type="InterPro" id="IPR003018">
    <property type="entry name" value="GAF"/>
</dbReference>
<dbReference type="GO" id="GO:1902201">
    <property type="term" value="P:negative regulation of bacterial-type flagellum-dependent cell motility"/>
    <property type="evidence" value="ECO:0007669"/>
    <property type="project" value="TreeGrafter"/>
</dbReference>
<dbReference type="CDD" id="cd01949">
    <property type="entry name" value="GGDEF"/>
    <property type="match status" value="1"/>
</dbReference>
<evidence type="ECO:0000313" key="6">
    <source>
        <dbReference type="Proteomes" id="UP000001175"/>
    </source>
</evidence>
<gene>
    <name evidence="5" type="ordered locus">syc1997_c</name>
</gene>
<dbReference type="Pfam" id="PF00990">
    <property type="entry name" value="GGDEF"/>
    <property type="match status" value="1"/>
</dbReference>
<dbReference type="eggNOG" id="COG2905">
    <property type="taxonomic scope" value="Bacteria"/>
</dbReference>
<dbReference type="InterPro" id="IPR000644">
    <property type="entry name" value="CBS_dom"/>
</dbReference>
<dbReference type="RefSeq" id="WP_011244307.1">
    <property type="nucleotide sequence ID" value="NC_006576.1"/>
</dbReference>
<keyword evidence="1" id="KW-0129">CBS domain</keyword>
<dbReference type="PROSITE" id="PS51371">
    <property type="entry name" value="CBS"/>
    <property type="match status" value="4"/>
</dbReference>
<dbReference type="InterPro" id="IPR016132">
    <property type="entry name" value="Phyto_chromo_attachment"/>
</dbReference>
<dbReference type="Gene3D" id="3.30.70.270">
    <property type="match status" value="1"/>
</dbReference>
<dbReference type="AlphaFoldDB" id="A0A0H3K487"/>
<accession>A0A0H3K487</accession>
<dbReference type="GO" id="GO:0052621">
    <property type="term" value="F:diguanylate cyclase activity"/>
    <property type="evidence" value="ECO:0007669"/>
    <property type="project" value="TreeGrafter"/>
</dbReference>
<dbReference type="FunFam" id="3.30.70.270:FF:000001">
    <property type="entry name" value="Diguanylate cyclase domain protein"/>
    <property type="match status" value="1"/>
</dbReference>
<dbReference type="GO" id="GO:0043709">
    <property type="term" value="P:cell adhesion involved in single-species biofilm formation"/>
    <property type="evidence" value="ECO:0007669"/>
    <property type="project" value="TreeGrafter"/>
</dbReference>
<dbReference type="Pfam" id="PF01590">
    <property type="entry name" value="GAF"/>
    <property type="match status" value="1"/>
</dbReference>
<dbReference type="CDD" id="cd17774">
    <property type="entry name" value="CBS_two-component_sensor_histidine_kinase_repeat2"/>
    <property type="match status" value="1"/>
</dbReference>
<evidence type="ECO:0000313" key="5">
    <source>
        <dbReference type="EMBL" id="BAD80187.1"/>
    </source>
</evidence>
<feature type="domain" description="CBS" evidence="4">
    <location>
        <begin position="145"/>
        <end position="205"/>
    </location>
</feature>
<evidence type="ECO:0000259" key="4">
    <source>
        <dbReference type="PROSITE" id="PS51371"/>
    </source>
</evidence>
<evidence type="ECO:0008006" key="7">
    <source>
        <dbReference type="Google" id="ProtNLM"/>
    </source>
</evidence>
<evidence type="ECO:0000259" key="2">
    <source>
        <dbReference type="PROSITE" id="PS50046"/>
    </source>
</evidence>
<feature type="domain" description="CBS" evidence="4">
    <location>
        <begin position="13"/>
        <end position="69"/>
    </location>
</feature>
<dbReference type="InterPro" id="IPR050469">
    <property type="entry name" value="Diguanylate_Cyclase"/>
</dbReference>
<evidence type="ECO:0000259" key="3">
    <source>
        <dbReference type="PROSITE" id="PS50887"/>
    </source>
</evidence>
<dbReference type="Gene3D" id="3.30.450.40">
    <property type="match status" value="1"/>
</dbReference>
<dbReference type="CDD" id="cd04620">
    <property type="entry name" value="CBS_two-component_sensor_histidine_kinase_repeat1"/>
    <property type="match status" value="1"/>
</dbReference>
<dbReference type="eggNOG" id="COG3706">
    <property type="taxonomic scope" value="Bacteria"/>
</dbReference>
<dbReference type="SUPFAM" id="SSF54631">
    <property type="entry name" value="CBS-domain pair"/>
    <property type="match status" value="2"/>
</dbReference>
<feature type="domain" description="CBS" evidence="4">
    <location>
        <begin position="214"/>
        <end position="271"/>
    </location>
</feature>
<dbReference type="InterPro" id="IPR043128">
    <property type="entry name" value="Rev_trsase/Diguanyl_cyclase"/>
</dbReference>
<dbReference type="KEGG" id="syc:syc1997_c"/>
<feature type="domain" description="Phytochrome chromophore attachment site" evidence="2">
    <location>
        <begin position="330"/>
        <end position="466"/>
    </location>
</feature>